<accession>A0A840R4Y5</accession>
<dbReference type="Pfam" id="PF02771">
    <property type="entry name" value="Acyl-CoA_dh_N"/>
    <property type="match status" value="1"/>
</dbReference>
<evidence type="ECO:0000256" key="3">
    <source>
        <dbReference type="ARBA" id="ARBA00022630"/>
    </source>
</evidence>
<evidence type="ECO:0000256" key="7">
    <source>
        <dbReference type="ARBA" id="ARBA00058683"/>
    </source>
</evidence>
<evidence type="ECO:0000256" key="4">
    <source>
        <dbReference type="ARBA" id="ARBA00022827"/>
    </source>
</evidence>
<dbReference type="GO" id="GO:0003995">
    <property type="term" value="F:acyl-CoA dehydrogenase activity"/>
    <property type="evidence" value="ECO:0007669"/>
    <property type="project" value="InterPro"/>
</dbReference>
<dbReference type="SUPFAM" id="SSF47203">
    <property type="entry name" value="Acyl-CoA dehydrogenase C-terminal domain-like"/>
    <property type="match status" value="1"/>
</dbReference>
<evidence type="ECO:0000256" key="1">
    <source>
        <dbReference type="ARBA" id="ARBA00001974"/>
    </source>
</evidence>
<feature type="domain" description="Acyl-CoA dehydrogenase/oxidase C-terminal" evidence="11">
    <location>
        <begin position="282"/>
        <end position="454"/>
    </location>
</feature>
<keyword evidence="3 10" id="KW-0285">Flavoprotein</keyword>
<name>A0A840R4Y5_9GAMM</name>
<dbReference type="EMBL" id="JACHHW010000005">
    <property type="protein sequence ID" value="MBB5187624.1"/>
    <property type="molecule type" value="Genomic_DNA"/>
</dbReference>
<dbReference type="InterPro" id="IPR013786">
    <property type="entry name" value="AcylCoA_DH/ox_N"/>
</dbReference>
<dbReference type="InterPro" id="IPR006089">
    <property type="entry name" value="Acyl-CoA_DH_CS"/>
</dbReference>
<dbReference type="PANTHER" id="PTHR42803">
    <property type="entry name" value="ACYL-COA DEHYDROGENASE"/>
    <property type="match status" value="1"/>
</dbReference>
<dbReference type="GO" id="GO:0050660">
    <property type="term" value="F:flavin adenine dinucleotide binding"/>
    <property type="evidence" value="ECO:0007669"/>
    <property type="project" value="InterPro"/>
</dbReference>
<dbReference type="InterPro" id="IPR046373">
    <property type="entry name" value="Acyl-CoA_Oxase/DH_mid-dom_sf"/>
</dbReference>
<evidence type="ECO:0000256" key="2">
    <source>
        <dbReference type="ARBA" id="ARBA00009347"/>
    </source>
</evidence>
<dbReference type="Gene3D" id="1.10.540.10">
    <property type="entry name" value="Acyl-CoA dehydrogenase/oxidase, N-terminal domain"/>
    <property type="match status" value="1"/>
</dbReference>
<feature type="domain" description="Acetyl-CoA dehydrogenase-like C-terminal" evidence="14">
    <location>
        <begin position="466"/>
        <end position="590"/>
    </location>
</feature>
<evidence type="ECO:0000259" key="11">
    <source>
        <dbReference type="Pfam" id="PF00441"/>
    </source>
</evidence>
<comment type="function">
    <text evidence="7">Involved in the assimilation of dimethylsulphoniopropionate (DMSP), an important compound in the fixation of carbon in marine phytoplankton, by mediating the conversion of 3-(methylthio)propanoyl-CoA (MMPA-CoA) to 3-(methylthio)acryloyl-CoA (MTA-CoA).</text>
</comment>
<evidence type="ECO:0000259" key="13">
    <source>
        <dbReference type="Pfam" id="PF02771"/>
    </source>
</evidence>
<evidence type="ECO:0000256" key="10">
    <source>
        <dbReference type="RuleBase" id="RU362125"/>
    </source>
</evidence>
<keyword evidence="5 10" id="KW-0560">Oxidoreductase</keyword>
<gene>
    <name evidence="15" type="ORF">HNQ57_001902</name>
</gene>
<comment type="similarity">
    <text evidence="2 10">Belongs to the acyl-CoA dehydrogenase family.</text>
</comment>
<dbReference type="SUPFAM" id="SSF56645">
    <property type="entry name" value="Acyl-CoA dehydrogenase NM domain-like"/>
    <property type="match status" value="1"/>
</dbReference>
<dbReference type="InterPro" id="IPR025878">
    <property type="entry name" value="Acyl-CoA_dh-like_C_dom"/>
</dbReference>
<dbReference type="InterPro" id="IPR037069">
    <property type="entry name" value="AcylCoA_DH/ox_N_sf"/>
</dbReference>
<dbReference type="PANTHER" id="PTHR42803:SF1">
    <property type="entry name" value="BROAD-SPECIFICITY LINEAR ACYL-COA DEHYDROGENASE FADE5"/>
    <property type="match status" value="1"/>
</dbReference>
<comment type="catalytic activity">
    <reaction evidence="6">
        <text>3-(methylsulfanyl)propanoyl-CoA + oxidized [electron-transfer flavoprotein] + H(+) = 3-(methylsulfanyl)acryloyl-CoA + reduced [electron-transfer flavoprotein]</text>
        <dbReference type="Rhea" id="RHEA:52612"/>
        <dbReference type="Rhea" id="RHEA-COMP:10685"/>
        <dbReference type="Rhea" id="RHEA-COMP:10686"/>
        <dbReference type="ChEBI" id="CHEBI:15378"/>
        <dbReference type="ChEBI" id="CHEBI:57692"/>
        <dbReference type="ChEBI" id="CHEBI:58307"/>
        <dbReference type="ChEBI" id="CHEBI:82815"/>
        <dbReference type="ChEBI" id="CHEBI:84994"/>
        <dbReference type="EC" id="1.3.99.41"/>
    </reaction>
    <physiologicalReaction direction="left-to-right" evidence="6">
        <dbReference type="Rhea" id="RHEA:52613"/>
    </physiologicalReaction>
</comment>
<evidence type="ECO:0000259" key="12">
    <source>
        <dbReference type="Pfam" id="PF02770"/>
    </source>
</evidence>
<dbReference type="Pfam" id="PF00441">
    <property type="entry name" value="Acyl-CoA_dh_1"/>
    <property type="match status" value="1"/>
</dbReference>
<keyword evidence="16" id="KW-1185">Reference proteome</keyword>
<dbReference type="InterPro" id="IPR009075">
    <property type="entry name" value="AcylCo_DH/oxidase_C"/>
</dbReference>
<dbReference type="FunFam" id="2.40.110.10:FF:000031">
    <property type="entry name" value="Acyl-CoA dehydrogenase, putative"/>
    <property type="match status" value="1"/>
</dbReference>
<dbReference type="Pfam" id="PF02770">
    <property type="entry name" value="Acyl-CoA_dh_M"/>
    <property type="match status" value="1"/>
</dbReference>
<dbReference type="InterPro" id="IPR036250">
    <property type="entry name" value="AcylCo_DH-like_C"/>
</dbReference>
<feature type="domain" description="Acyl-CoA dehydrogenase/oxidase N-terminal" evidence="13">
    <location>
        <begin position="44"/>
        <end position="158"/>
    </location>
</feature>
<comment type="caution">
    <text evidence="15">The sequence shown here is derived from an EMBL/GenBank/DDBJ whole genome shotgun (WGS) entry which is preliminary data.</text>
</comment>
<dbReference type="Gene3D" id="1.20.140.10">
    <property type="entry name" value="Butyryl-CoA Dehydrogenase, subunit A, domain 3"/>
    <property type="match status" value="1"/>
</dbReference>
<organism evidence="15 16">
    <name type="scientific">Zhongshania antarctica</name>
    <dbReference type="NCBI Taxonomy" id="641702"/>
    <lineage>
        <taxon>Bacteria</taxon>
        <taxon>Pseudomonadati</taxon>
        <taxon>Pseudomonadota</taxon>
        <taxon>Gammaproteobacteria</taxon>
        <taxon>Cellvibrionales</taxon>
        <taxon>Spongiibacteraceae</taxon>
        <taxon>Zhongshania</taxon>
    </lineage>
</organism>
<dbReference type="Proteomes" id="UP000536640">
    <property type="component" value="Unassembled WGS sequence"/>
</dbReference>
<dbReference type="RefSeq" id="WP_184462470.1">
    <property type="nucleotide sequence ID" value="NZ_JACHHW010000005.1"/>
</dbReference>
<evidence type="ECO:0000313" key="15">
    <source>
        <dbReference type="EMBL" id="MBB5187624.1"/>
    </source>
</evidence>
<dbReference type="EC" id="1.3.99.41" evidence="8"/>
<dbReference type="PROSITE" id="PS00073">
    <property type="entry name" value="ACYL_COA_DH_2"/>
    <property type="match status" value="1"/>
</dbReference>
<dbReference type="InterPro" id="IPR006091">
    <property type="entry name" value="Acyl-CoA_Oxase/DH_mid-dom"/>
</dbReference>
<feature type="domain" description="Acyl-CoA oxidase/dehydrogenase middle" evidence="12">
    <location>
        <begin position="163"/>
        <end position="271"/>
    </location>
</feature>
<dbReference type="InterPro" id="IPR052166">
    <property type="entry name" value="Diverse_Acyl-CoA_DH"/>
</dbReference>
<dbReference type="InterPro" id="IPR009100">
    <property type="entry name" value="AcylCoA_DH/oxidase_NM_dom_sf"/>
</dbReference>
<dbReference type="AlphaFoldDB" id="A0A840R4Y5"/>
<reference evidence="15 16" key="1">
    <citation type="submission" date="2020-08" db="EMBL/GenBank/DDBJ databases">
        <title>Genomic Encyclopedia of Type Strains, Phase IV (KMG-IV): sequencing the most valuable type-strain genomes for metagenomic binning, comparative biology and taxonomic classification.</title>
        <authorList>
            <person name="Goeker M."/>
        </authorList>
    </citation>
    <scope>NUCLEOTIDE SEQUENCE [LARGE SCALE GENOMIC DNA]</scope>
    <source>
        <strain evidence="15 16">DSM 25701</strain>
    </source>
</reference>
<evidence type="ECO:0000256" key="8">
    <source>
        <dbReference type="ARBA" id="ARBA00066694"/>
    </source>
</evidence>
<evidence type="ECO:0000259" key="14">
    <source>
        <dbReference type="Pfam" id="PF12806"/>
    </source>
</evidence>
<evidence type="ECO:0000256" key="9">
    <source>
        <dbReference type="ARBA" id="ARBA00069043"/>
    </source>
</evidence>
<dbReference type="Pfam" id="PF12806">
    <property type="entry name" value="Acyl-CoA_dh_C"/>
    <property type="match status" value="1"/>
</dbReference>
<dbReference type="Gene3D" id="2.40.110.10">
    <property type="entry name" value="Butyryl-CoA Dehydrogenase, subunit A, domain 2"/>
    <property type="match status" value="1"/>
</dbReference>
<proteinExistence type="inferred from homology"/>
<sequence length="597" mass="64408">MVDYKAPLRDIDFVLKEFLNCEQHYAGLQGCEELGVDLMDAIISEGAKFAENVVNPLAEIADEQGCKLVDGKVTTPVGFKEAFKQWGEGGWQTLGIPAEHGGQGLPSSLGSVIGEMAGAPCWAFTMYGGLALAPVTCLINGGTAAQQQRFIPKILTGEWAGTMCLTEAHCGSDVGLLRTKAVKNDDGTYTLQGSKIFISGGEQDLTDNIIHAILARVEGAPAGTRGVSLFIAPKYWVNEDGSMGDFNNISCGAIEKKMGLKASATCVMNYDGARAVLLGEENRGLEIMFKLMNAARLGTAMQGLSMGEISYQGALSYARERLQMRSLSGPKNPDGPADPIMVHPDVRRMLLTQKAFVEGQRALIYWLAQQVDLTQFGSDIQKTEATQLLELLTPIAKAFCTETSQEVTYLGVQVYGGHGYISDNGMERIARDNRISTVYEGTTGIQSLDLIGRKVLGSGGAVLNNFTKIIHKYCKANEDNAALAEFIAPLAALNKEWGEVTLAVGEKAMANADEVGAASVDYLMYSGYITFAYLWAQMAEVAQQKLDAGSNDPLYSSKLKTARFYFQRLLPRTASHKAAMLAGADSLMDMSEAEFIC</sequence>
<comment type="cofactor">
    <cofactor evidence="1 10">
        <name>FAD</name>
        <dbReference type="ChEBI" id="CHEBI:57692"/>
    </cofactor>
</comment>
<protein>
    <recommendedName>
        <fullName evidence="9">3-methylmercaptopropionyl-CoA dehydrogenase</fullName>
        <ecNumber evidence="8">1.3.99.41</ecNumber>
    </recommendedName>
</protein>
<evidence type="ECO:0000256" key="6">
    <source>
        <dbReference type="ARBA" id="ARBA00051388"/>
    </source>
</evidence>
<keyword evidence="4 10" id="KW-0274">FAD</keyword>
<evidence type="ECO:0000256" key="5">
    <source>
        <dbReference type="ARBA" id="ARBA00023002"/>
    </source>
</evidence>
<evidence type="ECO:0000313" key="16">
    <source>
        <dbReference type="Proteomes" id="UP000536640"/>
    </source>
</evidence>